<proteinExistence type="predicted"/>
<keyword evidence="1" id="KW-0472">Membrane</keyword>
<organism evidence="2 3">
    <name type="scientific">Actinoplanes sandaracinus</name>
    <dbReference type="NCBI Taxonomy" id="3045177"/>
    <lineage>
        <taxon>Bacteria</taxon>
        <taxon>Bacillati</taxon>
        <taxon>Actinomycetota</taxon>
        <taxon>Actinomycetes</taxon>
        <taxon>Micromonosporales</taxon>
        <taxon>Micromonosporaceae</taxon>
        <taxon>Actinoplanes</taxon>
    </lineage>
</organism>
<dbReference type="EMBL" id="JASCTH010000017">
    <property type="protein sequence ID" value="MDI6101893.1"/>
    <property type="molecule type" value="Genomic_DNA"/>
</dbReference>
<feature type="transmembrane region" description="Helical" evidence="1">
    <location>
        <begin position="6"/>
        <end position="26"/>
    </location>
</feature>
<protein>
    <submittedName>
        <fullName evidence="2">DUF3307 domain-containing protein</fullName>
    </submittedName>
</protein>
<dbReference type="RefSeq" id="WP_282763065.1">
    <property type="nucleotide sequence ID" value="NZ_JASCTH010000017.1"/>
</dbReference>
<dbReference type="Proteomes" id="UP001241758">
    <property type="component" value="Unassembled WGS sequence"/>
</dbReference>
<evidence type="ECO:0000313" key="3">
    <source>
        <dbReference type="Proteomes" id="UP001241758"/>
    </source>
</evidence>
<feature type="transmembrane region" description="Helical" evidence="1">
    <location>
        <begin position="47"/>
        <end position="68"/>
    </location>
</feature>
<keyword evidence="3" id="KW-1185">Reference proteome</keyword>
<gene>
    <name evidence="2" type="ORF">QLQ12_25060</name>
</gene>
<evidence type="ECO:0000313" key="2">
    <source>
        <dbReference type="EMBL" id="MDI6101893.1"/>
    </source>
</evidence>
<evidence type="ECO:0000256" key="1">
    <source>
        <dbReference type="SAM" id="Phobius"/>
    </source>
</evidence>
<sequence length="149" mass="16032">MTTDPAVFAAVFVALFVAHQVADHWVQTDHQAAHKGRPGWAGRRACAAHVFSYTVTAFAAATAVHFALGLEIDGWRLFAGLTVSAVTHYIADRRTPLKRLAELIGISRFYALGAPRPGRDDNPSIGTGAYALDQSFHHAWLAVAALIIA</sequence>
<reference evidence="2 3" key="1">
    <citation type="submission" date="2023-05" db="EMBL/GenBank/DDBJ databases">
        <title>Actinoplanes sp. NEAU-A12 genome sequencing.</title>
        <authorList>
            <person name="Wang Z.-S."/>
        </authorList>
    </citation>
    <scope>NUCLEOTIDE SEQUENCE [LARGE SCALE GENOMIC DNA]</scope>
    <source>
        <strain evidence="2 3">NEAU-A12</strain>
    </source>
</reference>
<keyword evidence="1" id="KW-0812">Transmembrane</keyword>
<name>A0ABT6WQ96_9ACTN</name>
<accession>A0ABT6WQ96</accession>
<keyword evidence="1" id="KW-1133">Transmembrane helix</keyword>
<dbReference type="Pfam" id="PF11750">
    <property type="entry name" value="DUF3307"/>
    <property type="match status" value="1"/>
</dbReference>
<comment type="caution">
    <text evidence="2">The sequence shown here is derived from an EMBL/GenBank/DDBJ whole genome shotgun (WGS) entry which is preliminary data.</text>
</comment>
<dbReference type="InterPro" id="IPR021737">
    <property type="entry name" value="Phage_phiKZ_Orf197"/>
</dbReference>